<gene>
    <name evidence="1" type="ORF">MGR_0705</name>
</gene>
<accession>A4U279</accession>
<protein>
    <submittedName>
        <fullName evidence="1">Uncharacterized protein</fullName>
    </submittedName>
</protein>
<reference evidence="1" key="1">
    <citation type="journal article" date="2007" name="J. Bacteriol.">
        <title>Comparative genome analysis of four magnetotactic bacteria reveals a complex set of group-specific genes implicated in magnetosome biomineralization and function.</title>
        <authorList>
            <person name="Richter M."/>
            <person name="Kube M."/>
            <person name="Bazylinski D.A."/>
            <person name="Lombardot T."/>
            <person name="Gloeckner F.O."/>
            <person name="Reinhardt R."/>
            <person name="Schueler D."/>
        </authorList>
    </citation>
    <scope>NUCLEOTIDE SEQUENCE</scope>
    <source>
        <strain evidence="1">MSR-1</strain>
    </source>
</reference>
<sequence>MKKGKGKAKAAALAPMELAGNFTRGLVATGLLAAIQDRWSQGGQPSNRKVLRLALQGGAALAAGIATAESLRRGDYARALIAVAGGALGVAPPEILLNPPSPPQESEIG</sequence>
<name>A4U279_9PROT</name>
<organism evidence="1">
    <name type="scientific">Magnetospirillum gryphiswaldense</name>
    <dbReference type="NCBI Taxonomy" id="55518"/>
    <lineage>
        <taxon>Bacteria</taxon>
        <taxon>Pseudomonadati</taxon>
        <taxon>Pseudomonadota</taxon>
        <taxon>Alphaproteobacteria</taxon>
        <taxon>Rhodospirillales</taxon>
        <taxon>Rhodospirillaceae</taxon>
        <taxon>Magnetospirillum</taxon>
    </lineage>
</organism>
<proteinExistence type="predicted"/>
<evidence type="ECO:0000313" key="1">
    <source>
        <dbReference type="EMBL" id="CAM76986.1"/>
    </source>
</evidence>
<dbReference type="AlphaFoldDB" id="A4U279"/>
<dbReference type="EMBL" id="CU459003">
    <property type="protein sequence ID" value="CAM76986.1"/>
    <property type="molecule type" value="Genomic_DNA"/>
</dbReference>